<keyword evidence="2" id="KW-1185">Reference proteome</keyword>
<dbReference type="AlphaFoldDB" id="A0A238YZP9"/>
<dbReference type="PANTHER" id="PTHR30348:SF13">
    <property type="entry name" value="UPF0759 PROTEIN YUNF"/>
    <property type="match status" value="1"/>
</dbReference>
<dbReference type="InterPro" id="IPR002763">
    <property type="entry name" value="DUF72"/>
</dbReference>
<sequence>MKNIIIGTSGFFYKDWKGIFYPEGLPLSSFLDFYSKHFNGLEINASFYRLPTKSSIKVYTKYNLQFVLKLHKSITHSFKLTEETISPFLTAKEILQEKLNCFLAQFPKTFAPNEKNKELILKIKHTFKDTEVAFEFRNREWEKEKEFFTENSICVVFADFPENLQWFKGGFATKNIAYFRFHGKEKLYNYLYTEEELKNFAEKVKKIDSLNKYCFFNNTTKGKAALNALEFKKFFRL</sequence>
<accession>A0A238YZP9</accession>
<dbReference type="Pfam" id="PF01904">
    <property type="entry name" value="DUF72"/>
    <property type="match status" value="1"/>
</dbReference>
<dbReference type="Proteomes" id="UP000198405">
    <property type="component" value="Unassembled WGS sequence"/>
</dbReference>
<name>A0A238YZP9_9BACT</name>
<dbReference type="OrthoDB" id="9780310at2"/>
<dbReference type="EMBL" id="FZOB01000005">
    <property type="protein sequence ID" value="SNR76636.1"/>
    <property type="molecule type" value="Genomic_DNA"/>
</dbReference>
<dbReference type="RefSeq" id="WP_089323027.1">
    <property type="nucleotide sequence ID" value="NZ_FZOB01000005.1"/>
</dbReference>
<gene>
    <name evidence="1" type="ORF">SAMN06265340_105141</name>
</gene>
<proteinExistence type="predicted"/>
<protein>
    <submittedName>
        <fullName evidence="1">Uncharacterized conserved protein YecE, DUF72 family</fullName>
    </submittedName>
</protein>
<reference evidence="2" key="1">
    <citation type="submission" date="2017-06" db="EMBL/GenBank/DDBJ databases">
        <authorList>
            <person name="Varghese N."/>
            <person name="Submissions S."/>
        </authorList>
    </citation>
    <scope>NUCLEOTIDE SEQUENCE [LARGE SCALE GENOMIC DNA]</scope>
    <source>
        <strain evidence="2">DSM 15668</strain>
    </source>
</reference>
<dbReference type="SUPFAM" id="SSF117396">
    <property type="entry name" value="TM1631-like"/>
    <property type="match status" value="1"/>
</dbReference>
<dbReference type="Gene3D" id="3.20.20.410">
    <property type="entry name" value="Protein of unknown function UPF0759"/>
    <property type="match status" value="1"/>
</dbReference>
<dbReference type="InterPro" id="IPR036520">
    <property type="entry name" value="UPF0759_sf"/>
</dbReference>
<dbReference type="PANTHER" id="PTHR30348">
    <property type="entry name" value="UNCHARACTERIZED PROTEIN YECE"/>
    <property type="match status" value="1"/>
</dbReference>
<organism evidence="1 2">
    <name type="scientific">Desulfurobacterium atlanticum</name>
    <dbReference type="NCBI Taxonomy" id="240169"/>
    <lineage>
        <taxon>Bacteria</taxon>
        <taxon>Pseudomonadati</taxon>
        <taxon>Aquificota</taxon>
        <taxon>Aquificia</taxon>
        <taxon>Desulfurobacteriales</taxon>
        <taxon>Desulfurobacteriaceae</taxon>
        <taxon>Desulfurobacterium</taxon>
    </lineage>
</organism>
<evidence type="ECO:0000313" key="1">
    <source>
        <dbReference type="EMBL" id="SNR76636.1"/>
    </source>
</evidence>
<evidence type="ECO:0000313" key="2">
    <source>
        <dbReference type="Proteomes" id="UP000198405"/>
    </source>
</evidence>